<sequence length="263" mass="28538">MTGVRPGRAQVRGARRPGRPCRRGTVDHARGPVRSAAGAPHRRRETRRTRGTSRTEQDLAWPVAHLRRRRRRDGRAALRTGRRPPGGQHPTPQRIHQPHLLNHPNSAVGLRSTLLIVPGDAVSSFVERHELILAALPDVLVGRARGSPTVPGGSSATDALGASMGFVPRDSPGWCDRPERPGRRRPPGRETPRPAVGSARPVRRQAGNPATVDRDGRRYPSVTTAQLYGSWGRAGGCPRNPRRHGASGGRCATIGWPRAQARA</sequence>
<feature type="region of interest" description="Disordered" evidence="1">
    <location>
        <begin position="146"/>
        <end position="263"/>
    </location>
</feature>
<feature type="compositionally biased region" description="Basic residues" evidence="1">
    <location>
        <begin position="40"/>
        <end position="51"/>
    </location>
</feature>
<dbReference type="Proteomes" id="UP000294927">
    <property type="component" value="Unassembled WGS sequence"/>
</dbReference>
<dbReference type="EMBL" id="SOCP01000002">
    <property type="protein sequence ID" value="TDV56149.1"/>
    <property type="molecule type" value="Genomic_DNA"/>
</dbReference>
<feature type="compositionally biased region" description="Basic residues" evidence="1">
    <location>
        <begin position="13"/>
        <end position="22"/>
    </location>
</feature>
<evidence type="ECO:0000313" key="2">
    <source>
        <dbReference type="EMBL" id="TDV56149.1"/>
    </source>
</evidence>
<reference evidence="2 3" key="1">
    <citation type="submission" date="2019-03" db="EMBL/GenBank/DDBJ databases">
        <title>Genomic Encyclopedia of Archaeal and Bacterial Type Strains, Phase II (KMG-II): from individual species to whole genera.</title>
        <authorList>
            <person name="Goeker M."/>
        </authorList>
    </citation>
    <scope>NUCLEOTIDE SEQUENCE [LARGE SCALE GENOMIC DNA]</scope>
    <source>
        <strain evidence="2 3">DSM 45499</strain>
    </source>
</reference>
<organism evidence="2 3">
    <name type="scientific">Actinophytocola oryzae</name>
    <dbReference type="NCBI Taxonomy" id="502181"/>
    <lineage>
        <taxon>Bacteria</taxon>
        <taxon>Bacillati</taxon>
        <taxon>Actinomycetota</taxon>
        <taxon>Actinomycetes</taxon>
        <taxon>Pseudonocardiales</taxon>
        <taxon>Pseudonocardiaceae</taxon>
    </lineage>
</organism>
<protein>
    <submittedName>
        <fullName evidence="2">Uncharacterized protein</fullName>
    </submittedName>
</protein>
<evidence type="ECO:0000256" key="1">
    <source>
        <dbReference type="SAM" id="MobiDB-lite"/>
    </source>
</evidence>
<accession>A0A4R7W2N6</accession>
<comment type="caution">
    <text evidence="2">The sequence shown here is derived from an EMBL/GenBank/DDBJ whole genome shotgun (WGS) entry which is preliminary data.</text>
</comment>
<keyword evidence="3" id="KW-1185">Reference proteome</keyword>
<gene>
    <name evidence="2" type="ORF">CLV71_102215</name>
</gene>
<feature type="region of interest" description="Disordered" evidence="1">
    <location>
        <begin position="1"/>
        <end position="103"/>
    </location>
</feature>
<dbReference type="AlphaFoldDB" id="A0A4R7W2N6"/>
<evidence type="ECO:0000313" key="3">
    <source>
        <dbReference type="Proteomes" id="UP000294927"/>
    </source>
</evidence>
<proteinExistence type="predicted"/>
<name>A0A4R7W2N6_9PSEU</name>
<feature type="compositionally biased region" description="Basic and acidic residues" evidence="1">
    <location>
        <begin position="176"/>
        <end position="192"/>
    </location>
</feature>